<dbReference type="InterPro" id="IPR019226">
    <property type="entry name" value="DUF2158"/>
</dbReference>
<evidence type="ECO:0008006" key="3">
    <source>
        <dbReference type="Google" id="ProtNLM"/>
    </source>
</evidence>
<evidence type="ECO:0000313" key="2">
    <source>
        <dbReference type="Proteomes" id="UP000193675"/>
    </source>
</evidence>
<name>A0A1X0ZU35_PSEPU</name>
<proteinExistence type="predicted"/>
<dbReference type="RefSeq" id="WP_084857600.1">
    <property type="nucleotide sequence ID" value="NZ_NBWC01000023.1"/>
</dbReference>
<dbReference type="Proteomes" id="UP000193675">
    <property type="component" value="Unassembled WGS sequence"/>
</dbReference>
<sequence>MRNILKGDVVRLKSGGPLMTVGNLKEQRAILGFAASTFVLCQWFENEHIMEKWFDAAVLQPAGRDAKEKIRL</sequence>
<reference evidence="1 2" key="1">
    <citation type="submission" date="2017-04" db="EMBL/GenBank/DDBJ databases">
        <title>Presence of VIM-2 positive Pseudomonas species in chickens and their surrounding environment.</title>
        <authorList>
            <person name="Zhang R."/>
        </authorList>
    </citation>
    <scope>NUCLEOTIDE SEQUENCE [LARGE SCALE GENOMIC DNA]</scope>
    <source>
        <strain evidence="1 2">DZ-C18</strain>
    </source>
</reference>
<dbReference type="OrthoDB" id="1264301at2"/>
<accession>A0A1X0ZU35</accession>
<protein>
    <recommendedName>
        <fullName evidence="3">DUF2158 domain-containing protein</fullName>
    </recommendedName>
</protein>
<comment type="caution">
    <text evidence="1">The sequence shown here is derived from an EMBL/GenBank/DDBJ whole genome shotgun (WGS) entry which is preliminary data.</text>
</comment>
<gene>
    <name evidence="1" type="ORF">B7H17_16030</name>
</gene>
<evidence type="ECO:0000313" key="1">
    <source>
        <dbReference type="EMBL" id="ORL63223.1"/>
    </source>
</evidence>
<dbReference type="EMBL" id="NBWC01000023">
    <property type="protein sequence ID" value="ORL63223.1"/>
    <property type="molecule type" value="Genomic_DNA"/>
</dbReference>
<organism evidence="1 2">
    <name type="scientific">Pseudomonas putida</name>
    <name type="common">Arthrobacter siderocapsulatus</name>
    <dbReference type="NCBI Taxonomy" id="303"/>
    <lineage>
        <taxon>Bacteria</taxon>
        <taxon>Pseudomonadati</taxon>
        <taxon>Pseudomonadota</taxon>
        <taxon>Gammaproteobacteria</taxon>
        <taxon>Pseudomonadales</taxon>
        <taxon>Pseudomonadaceae</taxon>
        <taxon>Pseudomonas</taxon>
    </lineage>
</organism>
<dbReference type="Pfam" id="PF09926">
    <property type="entry name" value="DUF2158"/>
    <property type="match status" value="1"/>
</dbReference>
<dbReference type="AlphaFoldDB" id="A0A1X0ZU35"/>